<feature type="region of interest" description="Disordered" evidence="1">
    <location>
        <begin position="357"/>
        <end position="394"/>
    </location>
</feature>
<proteinExistence type="predicted"/>
<sequence length="515" mass="57997">MIRLVAQGHRQEEGIDYDEVFAPVARIEAIRLFLAFASYMGFMVYQMDVKSAFLYGEIDEEVYVTQTKGFEDPFHPKHVYKVVKALYGLHQAPRALTLHGILCLCETMLAPAQPAIAGESSREAEPSDPPNVPATVTETVHSHEQVSTPPRPAPTNTISNERQMISLEELSLLLLQVHCSSPIRFNLKRVRFLESKLKARRRNVFVSESDNEEAEEHDVDPLIKLAKALPRSRHILLFCNDNQTAKFLLCIYYNTTGIDSISQVFQTMRRQIGCRSCKETICRGTAEMLENKRKTEESKRMFLILQSTTQYDWILSSGQITSILHICTAERVYENLCQESEFCHLFYWRSIKRPGANLDQHTSKKSKSNAAQHTPVPPASNPTTAGVPSNPSPFVDTPPHLPLKVPPAVQRQTGLRTRSHFSVAATKSPGTRRKSLAPRKMPSSEVDLNAPDKSFLHVLSDDDSDNSAGDTNPHYWHAFAAWEIVPTGLGAVNALYFTDKSTKFFTQPFEILHFA</sequence>
<dbReference type="Proteomes" id="UP001151760">
    <property type="component" value="Unassembled WGS sequence"/>
</dbReference>
<feature type="region of interest" description="Disordered" evidence="1">
    <location>
        <begin position="423"/>
        <end position="448"/>
    </location>
</feature>
<feature type="domain" description="Reverse transcriptase Ty1/copia-type" evidence="2">
    <location>
        <begin position="3"/>
        <end position="96"/>
    </location>
</feature>
<organism evidence="3 4">
    <name type="scientific">Tanacetum coccineum</name>
    <dbReference type="NCBI Taxonomy" id="301880"/>
    <lineage>
        <taxon>Eukaryota</taxon>
        <taxon>Viridiplantae</taxon>
        <taxon>Streptophyta</taxon>
        <taxon>Embryophyta</taxon>
        <taxon>Tracheophyta</taxon>
        <taxon>Spermatophyta</taxon>
        <taxon>Magnoliopsida</taxon>
        <taxon>eudicotyledons</taxon>
        <taxon>Gunneridae</taxon>
        <taxon>Pentapetalae</taxon>
        <taxon>asterids</taxon>
        <taxon>campanulids</taxon>
        <taxon>Asterales</taxon>
        <taxon>Asteraceae</taxon>
        <taxon>Asteroideae</taxon>
        <taxon>Anthemideae</taxon>
        <taxon>Anthemidinae</taxon>
        <taxon>Tanacetum</taxon>
    </lineage>
</organism>
<comment type="caution">
    <text evidence="3">The sequence shown here is derived from an EMBL/GenBank/DDBJ whole genome shotgun (WGS) entry which is preliminary data.</text>
</comment>
<gene>
    <name evidence="3" type="ORF">Tco_0820443</name>
</gene>
<protein>
    <submittedName>
        <fullName evidence="3">Ribonuclease H-like domain-containing protein</fullName>
    </submittedName>
</protein>
<reference evidence="3" key="1">
    <citation type="journal article" date="2022" name="Int. J. Mol. Sci.">
        <title>Draft Genome of Tanacetum Coccineum: Genomic Comparison of Closely Related Tanacetum-Family Plants.</title>
        <authorList>
            <person name="Yamashiro T."/>
            <person name="Shiraishi A."/>
            <person name="Nakayama K."/>
            <person name="Satake H."/>
        </authorList>
    </citation>
    <scope>NUCLEOTIDE SEQUENCE</scope>
</reference>
<dbReference type="InterPro" id="IPR013103">
    <property type="entry name" value="RVT_2"/>
</dbReference>
<dbReference type="Pfam" id="PF07727">
    <property type="entry name" value="RVT_2"/>
    <property type="match status" value="1"/>
</dbReference>
<evidence type="ECO:0000313" key="3">
    <source>
        <dbReference type="EMBL" id="GJS99273.1"/>
    </source>
</evidence>
<name>A0ABQ5AE68_9ASTR</name>
<dbReference type="EMBL" id="BQNB010012107">
    <property type="protein sequence ID" value="GJS99273.1"/>
    <property type="molecule type" value="Genomic_DNA"/>
</dbReference>
<evidence type="ECO:0000259" key="2">
    <source>
        <dbReference type="Pfam" id="PF07727"/>
    </source>
</evidence>
<feature type="region of interest" description="Disordered" evidence="1">
    <location>
        <begin position="116"/>
        <end position="157"/>
    </location>
</feature>
<evidence type="ECO:0000313" key="4">
    <source>
        <dbReference type="Proteomes" id="UP001151760"/>
    </source>
</evidence>
<keyword evidence="4" id="KW-1185">Reference proteome</keyword>
<reference evidence="3" key="2">
    <citation type="submission" date="2022-01" db="EMBL/GenBank/DDBJ databases">
        <authorList>
            <person name="Yamashiro T."/>
            <person name="Shiraishi A."/>
            <person name="Satake H."/>
            <person name="Nakayama K."/>
        </authorList>
    </citation>
    <scope>NUCLEOTIDE SEQUENCE</scope>
</reference>
<evidence type="ECO:0000256" key="1">
    <source>
        <dbReference type="SAM" id="MobiDB-lite"/>
    </source>
</evidence>
<accession>A0ABQ5AE68</accession>